<comment type="caution">
    <text evidence="1">The sequence shown here is derived from an EMBL/GenBank/DDBJ whole genome shotgun (WGS) entry which is preliminary data.</text>
</comment>
<evidence type="ECO:0000313" key="2">
    <source>
        <dbReference type="Proteomes" id="UP001595645"/>
    </source>
</evidence>
<protein>
    <recommendedName>
        <fullName evidence="3">Excreted virulence factor EspC (Type VII ESX diderm)</fullName>
    </recommendedName>
</protein>
<dbReference type="EMBL" id="JBHRWK010000074">
    <property type="protein sequence ID" value="MFC3454854.1"/>
    <property type="molecule type" value="Genomic_DNA"/>
</dbReference>
<accession>A0ABV7P6X9</accession>
<reference evidence="2" key="1">
    <citation type="journal article" date="2019" name="Int. J. Syst. Evol. Microbiol.">
        <title>The Global Catalogue of Microorganisms (GCM) 10K type strain sequencing project: providing services to taxonomists for standard genome sequencing and annotation.</title>
        <authorList>
            <consortium name="The Broad Institute Genomics Platform"/>
            <consortium name="The Broad Institute Genome Sequencing Center for Infectious Disease"/>
            <person name="Wu L."/>
            <person name="Ma J."/>
        </authorList>
    </citation>
    <scope>NUCLEOTIDE SEQUENCE [LARGE SCALE GENOMIC DNA]</scope>
    <source>
        <strain evidence="2">CGMCC 4.7676</strain>
    </source>
</reference>
<sequence>MSLDGPGFHVDIEVLEGAAKGIAQSVHDQQSFALRGLCGDAALYGHSGLHSALADYCARWSQGLDTLTEDADVIGDCLKHVAEAYRGTDAAATEKLRVDPGEAAVED</sequence>
<keyword evidence="2" id="KW-1185">Reference proteome</keyword>
<dbReference type="Proteomes" id="UP001595645">
    <property type="component" value="Unassembled WGS sequence"/>
</dbReference>
<dbReference type="RefSeq" id="WP_378244745.1">
    <property type="nucleotide sequence ID" value="NZ_JBHRWK010000074.1"/>
</dbReference>
<organism evidence="1 2">
    <name type="scientific">Amycolatopsis speibonae</name>
    <dbReference type="NCBI Taxonomy" id="1450224"/>
    <lineage>
        <taxon>Bacteria</taxon>
        <taxon>Bacillati</taxon>
        <taxon>Actinomycetota</taxon>
        <taxon>Actinomycetes</taxon>
        <taxon>Pseudonocardiales</taxon>
        <taxon>Pseudonocardiaceae</taxon>
        <taxon>Amycolatopsis</taxon>
    </lineage>
</organism>
<evidence type="ECO:0008006" key="3">
    <source>
        <dbReference type="Google" id="ProtNLM"/>
    </source>
</evidence>
<evidence type="ECO:0000313" key="1">
    <source>
        <dbReference type="EMBL" id="MFC3454854.1"/>
    </source>
</evidence>
<gene>
    <name evidence="1" type="ORF">ACFOSH_35930</name>
</gene>
<name>A0ABV7P6X9_9PSEU</name>
<proteinExistence type="predicted"/>